<dbReference type="Gene3D" id="3.40.50.2300">
    <property type="match status" value="2"/>
</dbReference>
<keyword evidence="1" id="KW-0805">Transcription regulation</keyword>
<keyword evidence="2" id="KW-0238">DNA-binding</keyword>
<organism evidence="5 6">
    <name type="scientific">Perspicuibacillus lycopersici</name>
    <dbReference type="NCBI Taxonomy" id="1325689"/>
    <lineage>
        <taxon>Bacteria</taxon>
        <taxon>Bacillati</taxon>
        <taxon>Bacillota</taxon>
        <taxon>Bacilli</taxon>
        <taxon>Bacillales</taxon>
        <taxon>Bacillaceae</taxon>
        <taxon>Perspicuibacillus</taxon>
    </lineage>
</organism>
<evidence type="ECO:0000313" key="5">
    <source>
        <dbReference type="EMBL" id="MCU9613130.1"/>
    </source>
</evidence>
<dbReference type="CDD" id="cd06267">
    <property type="entry name" value="PBP1_LacI_sugar_binding-like"/>
    <property type="match status" value="1"/>
</dbReference>
<evidence type="ECO:0000256" key="3">
    <source>
        <dbReference type="ARBA" id="ARBA00023163"/>
    </source>
</evidence>
<dbReference type="SUPFAM" id="SSF53822">
    <property type="entry name" value="Periplasmic binding protein-like I"/>
    <property type="match status" value="1"/>
</dbReference>
<dbReference type="SUPFAM" id="SSF47413">
    <property type="entry name" value="lambda repressor-like DNA-binding domains"/>
    <property type="match status" value="1"/>
</dbReference>
<feature type="domain" description="HTH lacI-type" evidence="4">
    <location>
        <begin position="3"/>
        <end position="56"/>
    </location>
</feature>
<comment type="caution">
    <text evidence="5">The sequence shown here is derived from an EMBL/GenBank/DDBJ whole genome shotgun (WGS) entry which is preliminary data.</text>
</comment>
<accession>A0AAE3IR97</accession>
<evidence type="ECO:0000256" key="2">
    <source>
        <dbReference type="ARBA" id="ARBA00023125"/>
    </source>
</evidence>
<dbReference type="PANTHER" id="PTHR30146:SF109">
    <property type="entry name" value="HTH-TYPE TRANSCRIPTIONAL REGULATOR GALS"/>
    <property type="match status" value="1"/>
</dbReference>
<dbReference type="SMART" id="SM00354">
    <property type="entry name" value="HTH_LACI"/>
    <property type="match status" value="1"/>
</dbReference>
<name>A0AAE3IR97_9BACI</name>
<dbReference type="AlphaFoldDB" id="A0AAE3IR97"/>
<protein>
    <submittedName>
        <fullName evidence="5">LacI family transcriptional regulator</fullName>
    </submittedName>
</protein>
<dbReference type="InterPro" id="IPR010982">
    <property type="entry name" value="Lambda_DNA-bd_dom_sf"/>
</dbReference>
<evidence type="ECO:0000313" key="6">
    <source>
        <dbReference type="Proteomes" id="UP001209318"/>
    </source>
</evidence>
<dbReference type="PANTHER" id="PTHR30146">
    <property type="entry name" value="LACI-RELATED TRANSCRIPTIONAL REPRESSOR"/>
    <property type="match status" value="1"/>
</dbReference>
<keyword evidence="6" id="KW-1185">Reference proteome</keyword>
<dbReference type="EMBL" id="JAOUSF010000002">
    <property type="protein sequence ID" value="MCU9613130.1"/>
    <property type="molecule type" value="Genomic_DNA"/>
</dbReference>
<dbReference type="InterPro" id="IPR000843">
    <property type="entry name" value="HTH_LacI"/>
</dbReference>
<dbReference type="Pfam" id="PF00356">
    <property type="entry name" value="LacI"/>
    <property type="match status" value="1"/>
</dbReference>
<dbReference type="Gene3D" id="1.10.260.40">
    <property type="entry name" value="lambda repressor-like DNA-binding domains"/>
    <property type="match status" value="1"/>
</dbReference>
<dbReference type="GO" id="GO:0000976">
    <property type="term" value="F:transcription cis-regulatory region binding"/>
    <property type="evidence" value="ECO:0007669"/>
    <property type="project" value="TreeGrafter"/>
</dbReference>
<dbReference type="CDD" id="cd01392">
    <property type="entry name" value="HTH_LacI"/>
    <property type="match status" value="1"/>
</dbReference>
<dbReference type="GO" id="GO:0003700">
    <property type="term" value="F:DNA-binding transcription factor activity"/>
    <property type="evidence" value="ECO:0007669"/>
    <property type="project" value="TreeGrafter"/>
</dbReference>
<evidence type="ECO:0000256" key="1">
    <source>
        <dbReference type="ARBA" id="ARBA00023015"/>
    </source>
</evidence>
<gene>
    <name evidence="5" type="ORF">OEV98_06140</name>
</gene>
<evidence type="ECO:0000259" key="4">
    <source>
        <dbReference type="PROSITE" id="PS50932"/>
    </source>
</evidence>
<dbReference type="PROSITE" id="PS50932">
    <property type="entry name" value="HTH_LACI_2"/>
    <property type="match status" value="1"/>
</dbReference>
<proteinExistence type="predicted"/>
<dbReference type="Proteomes" id="UP001209318">
    <property type="component" value="Unassembled WGS sequence"/>
</dbReference>
<reference evidence="5" key="1">
    <citation type="submission" date="2022-10" db="EMBL/GenBank/DDBJ databases">
        <title>Description of Fervidibacillus gen. nov. in the family Fervidibacillaceae fam. nov. with two species, Fervidibacillus albus sp. nov., and Fervidibacillus halotolerans sp. nov., isolated from tidal flat sediments.</title>
        <authorList>
            <person name="Kwon K.K."/>
            <person name="Yang S.-H."/>
        </authorList>
    </citation>
    <scope>NUCLEOTIDE SEQUENCE</scope>
    <source>
        <strain evidence="5">JCM 19140</strain>
    </source>
</reference>
<dbReference type="RefSeq" id="WP_263072342.1">
    <property type="nucleotide sequence ID" value="NZ_JAOUSF010000002.1"/>
</dbReference>
<dbReference type="PROSITE" id="PS00356">
    <property type="entry name" value="HTH_LACI_1"/>
    <property type="match status" value="1"/>
</dbReference>
<keyword evidence="3" id="KW-0804">Transcription</keyword>
<dbReference type="PRINTS" id="PR00036">
    <property type="entry name" value="HTHLACI"/>
</dbReference>
<sequence length="332" mass="37878">MKITIKDVARISGVSVGTVSKVINGKPVSEKIRSKVIETIHELNYKPNQHARSLITNKSYTIGLIVTNITNPFFGEIVSHIKEDLEQKGYNLLLGISRDQSSEEKVTIENFVSRHVDGLIIVPTRDGEHELEHIYKLRQQKIPFVFITSQYLGIRADCVMSDFTKGSYQLTSHLLDNENKEIYFLTDSKELLLSSKRIDGYRMAYMERGITYKENWIIETLPNFESAYKTTEGIINNQIPDAIMTINDVMAMGVIKCLKDNGIKVPEDVSVAGYDDLLFSSMFDPPLTTVKQPIEEMCKETVDILIKRLQGYDKEFNVHLYPSELIIRESTK</sequence>
<dbReference type="Pfam" id="PF13377">
    <property type="entry name" value="Peripla_BP_3"/>
    <property type="match status" value="1"/>
</dbReference>
<dbReference type="InterPro" id="IPR028082">
    <property type="entry name" value="Peripla_BP_I"/>
</dbReference>
<dbReference type="InterPro" id="IPR046335">
    <property type="entry name" value="LacI/GalR-like_sensor"/>
</dbReference>